<accession>A0A9J6ZXG8</accession>
<proteinExistence type="predicted"/>
<dbReference type="RefSeq" id="WP_251859224.1">
    <property type="nucleotide sequence ID" value="NZ_CP090569.1"/>
</dbReference>
<protein>
    <submittedName>
        <fullName evidence="1">M12 family metallo-peptidase</fullName>
    </submittedName>
</protein>
<dbReference type="EMBL" id="CP090569">
    <property type="protein sequence ID" value="USF87405.1"/>
    <property type="molecule type" value="Genomic_DNA"/>
</dbReference>
<evidence type="ECO:0000313" key="1">
    <source>
        <dbReference type="EMBL" id="USF87405.1"/>
    </source>
</evidence>
<dbReference type="Pfam" id="PF13583">
    <property type="entry name" value="Reprolysin_4"/>
    <property type="match status" value="1"/>
</dbReference>
<reference evidence="1" key="1">
    <citation type="journal article" date="2022" name="Mol. Ecol. Resour.">
        <title>The complete and closed genome of the facultative generalist Candidatus Endoriftia persephone from deep-sea hydrothermal vents.</title>
        <authorList>
            <person name="de Oliveira A.L."/>
            <person name="Srivastava A."/>
            <person name="Espada-Hinojosa S."/>
            <person name="Bright M."/>
        </authorList>
    </citation>
    <scope>NUCLEOTIDE SEQUENCE</scope>
    <source>
        <strain evidence="1">Tica-EPR-9o50.N</strain>
    </source>
</reference>
<dbReference type="InterPro" id="IPR024079">
    <property type="entry name" value="MetalloPept_cat_dom_sf"/>
</dbReference>
<name>A0A9J6ZXG8_9GAMM</name>
<dbReference type="SUPFAM" id="SSF55486">
    <property type="entry name" value="Metalloproteases ('zincins'), catalytic domain"/>
    <property type="match status" value="1"/>
</dbReference>
<gene>
    <name evidence="1" type="ORF">L0Y14_14995</name>
</gene>
<evidence type="ECO:0000313" key="2">
    <source>
        <dbReference type="Proteomes" id="UP001056649"/>
    </source>
</evidence>
<sequence length="711" mass="74814">MAGRRTVDEVLYYRRLQADHAALQQRLAAAPQELLARQGVELSLPLPDGRSSRFSVMESPVMAPELARRYPDIRTFSVTGLDDPAATGRLDLTPDGFHAMINMTAGTLFIDPDISGGYRAYYKRDLLLAGRGGEADERSLCAVHEVHYQDDPAGHSAALDGLALRSGEGRRLYRLAVAATGEYTQAMGGTVEAALSAIVTAINRVNQIYGRDLAIQFQLVADNDRIIYTDSASDPYDNSSAFDMLGQNQANLDRVIGSDNYDIGHVFSTYGGGIAVVPSACSPHQKAKGVSGRRNPSGESFFIDFVAHEIGHQFAADHTFNGSDGACISAQRVAGSAVEPGSGTTIMAYAGICGAENLQYNTDATFHAWSIQQVNDYVASGGSCGTLVATGNTPPSVDAGADYIIPRQTPFRLLGAANDTDGDELSFQWDGLDRGAVTSPETLGSDLGADPVSGNNPLFRSFLPKSSGERIFPRISQLLLGLDENDSTSAKGETLPASARVMNFRLTVRDGNSGVAADDVRISVDNASGPLEITGGELVSGASLMGDGTYSLEWSTNTTAICGNMTVELLSLSSDYASYCDGTDLPELILGSFANAAGSAMVTLPDLQIDRARVRLACSDNIFFTLSEGLSIEVQGNGVPVASRCKATDGTTLEHGAQFSDASDALGAGAEAGRSEGGGGGLFWMPLMLLLAGSWGLAGWLRQPTSCSAGA</sequence>
<keyword evidence="2" id="KW-1185">Reference proteome</keyword>
<dbReference type="KEGG" id="eps:L0Y14_14995"/>
<dbReference type="GO" id="GO:0008237">
    <property type="term" value="F:metallopeptidase activity"/>
    <property type="evidence" value="ECO:0007669"/>
    <property type="project" value="InterPro"/>
</dbReference>
<dbReference type="Gene3D" id="3.40.390.10">
    <property type="entry name" value="Collagenase (Catalytic Domain)"/>
    <property type="match status" value="1"/>
</dbReference>
<organism evidence="1 2">
    <name type="scientific">Candidatus Endoriftia persephonae</name>
    <dbReference type="NCBI Taxonomy" id="393765"/>
    <lineage>
        <taxon>Bacteria</taxon>
        <taxon>Pseudomonadati</taxon>
        <taxon>Pseudomonadota</taxon>
        <taxon>Gammaproteobacteria</taxon>
        <taxon>Chromatiales</taxon>
        <taxon>Sedimenticolaceae</taxon>
        <taxon>Candidatus Endoriftia</taxon>
    </lineage>
</organism>
<dbReference type="AlphaFoldDB" id="A0A9J6ZXG8"/>
<dbReference type="Proteomes" id="UP001056649">
    <property type="component" value="Chromosome"/>
</dbReference>